<gene>
    <name evidence="1" type="ORF">BD410DRAFT_511857</name>
</gene>
<keyword evidence="2" id="KW-1185">Reference proteome</keyword>
<evidence type="ECO:0000313" key="2">
    <source>
        <dbReference type="Proteomes" id="UP000294933"/>
    </source>
</evidence>
<dbReference type="EMBL" id="ML170213">
    <property type="protein sequence ID" value="TDL18016.1"/>
    <property type="molecule type" value="Genomic_DNA"/>
</dbReference>
<sequence length="110" mass="12736">MMLTNLDFAYPPGLVSNLEDLSKRHAPVCEPTEIFEAPTRIVFHSSSKPCFPIRAGRNTRFSIFRNPCIRVLEVKCLLCYRYIHWTNGKCNQFPGCIWTTSFTGVTYFHE</sequence>
<organism evidence="1 2">
    <name type="scientific">Rickenella mellea</name>
    <dbReference type="NCBI Taxonomy" id="50990"/>
    <lineage>
        <taxon>Eukaryota</taxon>
        <taxon>Fungi</taxon>
        <taxon>Dikarya</taxon>
        <taxon>Basidiomycota</taxon>
        <taxon>Agaricomycotina</taxon>
        <taxon>Agaricomycetes</taxon>
        <taxon>Hymenochaetales</taxon>
        <taxon>Rickenellaceae</taxon>
        <taxon>Rickenella</taxon>
    </lineage>
</organism>
<dbReference type="AlphaFoldDB" id="A0A4Y7PSJ6"/>
<reference evidence="1 2" key="1">
    <citation type="submission" date="2018-06" db="EMBL/GenBank/DDBJ databases">
        <title>A transcriptomic atlas of mushroom development highlights an independent origin of complex multicellularity.</title>
        <authorList>
            <consortium name="DOE Joint Genome Institute"/>
            <person name="Krizsan K."/>
            <person name="Almasi E."/>
            <person name="Merenyi Z."/>
            <person name="Sahu N."/>
            <person name="Viragh M."/>
            <person name="Koszo T."/>
            <person name="Mondo S."/>
            <person name="Kiss B."/>
            <person name="Balint B."/>
            <person name="Kues U."/>
            <person name="Barry K."/>
            <person name="Hegedus J.C."/>
            <person name="Henrissat B."/>
            <person name="Johnson J."/>
            <person name="Lipzen A."/>
            <person name="Ohm R."/>
            <person name="Nagy I."/>
            <person name="Pangilinan J."/>
            <person name="Yan J."/>
            <person name="Xiong Y."/>
            <person name="Grigoriev I.V."/>
            <person name="Hibbett D.S."/>
            <person name="Nagy L.G."/>
        </authorList>
    </citation>
    <scope>NUCLEOTIDE SEQUENCE [LARGE SCALE GENOMIC DNA]</scope>
    <source>
        <strain evidence="1 2">SZMC22713</strain>
    </source>
</reference>
<proteinExistence type="predicted"/>
<accession>A0A4Y7PSJ6</accession>
<dbReference type="Proteomes" id="UP000294933">
    <property type="component" value="Unassembled WGS sequence"/>
</dbReference>
<dbReference type="VEuPathDB" id="FungiDB:BD410DRAFT_511857"/>
<name>A0A4Y7PSJ6_9AGAM</name>
<protein>
    <submittedName>
        <fullName evidence="1">Uncharacterized protein</fullName>
    </submittedName>
</protein>
<evidence type="ECO:0000313" key="1">
    <source>
        <dbReference type="EMBL" id="TDL18016.1"/>
    </source>
</evidence>